<evidence type="ECO:0000313" key="3">
    <source>
        <dbReference type="Proteomes" id="UP001501414"/>
    </source>
</evidence>
<keyword evidence="3" id="KW-1185">Reference proteome</keyword>
<sequence length="131" mass="14001">MGPDLDGVFAAHGVAVAYLFGSRAEGTATPASDHDVAVLFTAGRPALDATQRLAADLAPVLGTRVDVVDLAGAGLELRGKVAESGRLLFSADEPARVRFEVDARIRWIEFRPVLEETTRSFLARVAREGLR</sequence>
<comment type="caution">
    <text evidence="2">The sequence shown here is derived from an EMBL/GenBank/DDBJ whole genome shotgun (WGS) entry which is preliminary data.</text>
</comment>
<reference evidence="2 3" key="1">
    <citation type="journal article" date="2019" name="Int. J. Syst. Evol. Microbiol.">
        <title>The Global Catalogue of Microorganisms (GCM) 10K type strain sequencing project: providing services to taxonomists for standard genome sequencing and annotation.</title>
        <authorList>
            <consortium name="The Broad Institute Genomics Platform"/>
            <consortium name="The Broad Institute Genome Sequencing Center for Infectious Disease"/>
            <person name="Wu L."/>
            <person name="Ma J."/>
        </authorList>
    </citation>
    <scope>NUCLEOTIDE SEQUENCE [LARGE SCALE GENOMIC DNA]</scope>
    <source>
        <strain evidence="2 3">JCM 11896</strain>
    </source>
</reference>
<feature type="domain" description="Polymerase beta nucleotidyltransferase" evidence="1">
    <location>
        <begin position="12"/>
        <end position="93"/>
    </location>
</feature>
<dbReference type="InterPro" id="IPR052930">
    <property type="entry name" value="TA_antitoxin_MntA"/>
</dbReference>
<protein>
    <recommendedName>
        <fullName evidence="1">Polymerase beta nucleotidyltransferase domain-containing protein</fullName>
    </recommendedName>
</protein>
<dbReference type="NCBIfam" id="NF047752">
    <property type="entry name" value="MntA_antitoxin"/>
    <property type="match status" value="1"/>
</dbReference>
<dbReference type="Proteomes" id="UP001501414">
    <property type="component" value="Unassembled WGS sequence"/>
</dbReference>
<dbReference type="CDD" id="cd05403">
    <property type="entry name" value="NT_KNTase_like"/>
    <property type="match status" value="1"/>
</dbReference>
<dbReference type="InterPro" id="IPR043519">
    <property type="entry name" value="NT_sf"/>
</dbReference>
<accession>A0ABN1XHH2</accession>
<dbReference type="SUPFAM" id="SSF81301">
    <property type="entry name" value="Nucleotidyltransferase"/>
    <property type="match status" value="1"/>
</dbReference>
<dbReference type="EMBL" id="BAAAJK010000004">
    <property type="protein sequence ID" value="GAA1381911.1"/>
    <property type="molecule type" value="Genomic_DNA"/>
</dbReference>
<gene>
    <name evidence="2" type="ORF">GCM10009613_08710</name>
</gene>
<dbReference type="RefSeq" id="WP_344018465.1">
    <property type="nucleotide sequence ID" value="NZ_BAAAJK010000004.1"/>
</dbReference>
<dbReference type="InterPro" id="IPR041633">
    <property type="entry name" value="Polbeta"/>
</dbReference>
<dbReference type="Gene3D" id="3.30.460.10">
    <property type="entry name" value="Beta Polymerase, domain 2"/>
    <property type="match status" value="1"/>
</dbReference>
<name>A0ABN1XHH2_9PSEU</name>
<organism evidence="2 3">
    <name type="scientific">Pseudonocardia kongjuensis</name>
    <dbReference type="NCBI Taxonomy" id="102227"/>
    <lineage>
        <taxon>Bacteria</taxon>
        <taxon>Bacillati</taxon>
        <taxon>Actinomycetota</taxon>
        <taxon>Actinomycetes</taxon>
        <taxon>Pseudonocardiales</taxon>
        <taxon>Pseudonocardiaceae</taxon>
        <taxon>Pseudonocardia</taxon>
    </lineage>
</organism>
<proteinExistence type="predicted"/>
<dbReference type="Pfam" id="PF18765">
    <property type="entry name" value="Polbeta"/>
    <property type="match status" value="1"/>
</dbReference>
<dbReference type="PANTHER" id="PTHR43852">
    <property type="entry name" value="NUCLEOTIDYLTRANSFERASE"/>
    <property type="match status" value="1"/>
</dbReference>
<dbReference type="PANTHER" id="PTHR43852:SF3">
    <property type="entry name" value="NUCLEOTIDYLTRANSFERASE"/>
    <property type="match status" value="1"/>
</dbReference>
<evidence type="ECO:0000259" key="1">
    <source>
        <dbReference type="Pfam" id="PF18765"/>
    </source>
</evidence>
<evidence type="ECO:0000313" key="2">
    <source>
        <dbReference type="EMBL" id="GAA1381911.1"/>
    </source>
</evidence>